<dbReference type="Pfam" id="PF13579">
    <property type="entry name" value="Glyco_trans_4_4"/>
    <property type="match status" value="1"/>
</dbReference>
<proteinExistence type="predicted"/>
<evidence type="ECO:0000313" key="6">
    <source>
        <dbReference type="Proteomes" id="UP000231451"/>
    </source>
</evidence>
<evidence type="ECO:0000256" key="2">
    <source>
        <dbReference type="ARBA" id="ARBA00022679"/>
    </source>
</evidence>
<dbReference type="RefSeq" id="WP_100513022.1">
    <property type="nucleotide sequence ID" value="NZ_PEBK01000005.1"/>
</dbReference>
<dbReference type="InterPro" id="IPR028098">
    <property type="entry name" value="Glyco_trans_4-like_N"/>
</dbReference>
<evidence type="ECO:0000256" key="3">
    <source>
        <dbReference type="SAM" id="MobiDB-lite"/>
    </source>
</evidence>
<accession>A0A2M9HEG2</accession>
<feature type="region of interest" description="Disordered" evidence="3">
    <location>
        <begin position="460"/>
        <end position="526"/>
    </location>
</feature>
<dbReference type="OrthoDB" id="5136778at2"/>
<dbReference type="PANTHER" id="PTHR12526">
    <property type="entry name" value="GLYCOSYLTRANSFERASE"/>
    <property type="match status" value="1"/>
</dbReference>
<name>A0A2M9HEG2_9BIFI</name>
<keyword evidence="1" id="KW-0328">Glycosyltransferase</keyword>
<feature type="compositionally biased region" description="Basic and acidic residues" evidence="3">
    <location>
        <begin position="510"/>
        <end position="526"/>
    </location>
</feature>
<keyword evidence="6" id="KW-1185">Reference proteome</keyword>
<evidence type="ECO:0000313" key="5">
    <source>
        <dbReference type="EMBL" id="PJM75196.1"/>
    </source>
</evidence>
<comment type="caution">
    <text evidence="5">The sequence shown here is derived from an EMBL/GenBank/DDBJ whole genome shotgun (WGS) entry which is preliminary data.</text>
</comment>
<dbReference type="Gene3D" id="3.40.50.2000">
    <property type="entry name" value="Glycogen Phosphorylase B"/>
    <property type="match status" value="2"/>
</dbReference>
<dbReference type="EMBL" id="PEBK01000005">
    <property type="protein sequence ID" value="PJM75196.1"/>
    <property type="molecule type" value="Genomic_DNA"/>
</dbReference>
<dbReference type="AlphaFoldDB" id="A0A2M9HEG2"/>
<evidence type="ECO:0000259" key="4">
    <source>
        <dbReference type="Pfam" id="PF13579"/>
    </source>
</evidence>
<dbReference type="SUPFAM" id="SSF53756">
    <property type="entry name" value="UDP-Glycosyltransferase/glycogen phosphorylase"/>
    <property type="match status" value="1"/>
</dbReference>
<dbReference type="GO" id="GO:0016757">
    <property type="term" value="F:glycosyltransferase activity"/>
    <property type="evidence" value="ECO:0007669"/>
    <property type="project" value="UniProtKB-KW"/>
</dbReference>
<keyword evidence="2" id="KW-0808">Transferase</keyword>
<organism evidence="5 6">
    <name type="scientific">Bifidobacterium simiarum</name>
    <dbReference type="NCBI Taxonomy" id="2045441"/>
    <lineage>
        <taxon>Bacteria</taxon>
        <taxon>Bacillati</taxon>
        <taxon>Actinomycetota</taxon>
        <taxon>Actinomycetes</taxon>
        <taxon>Bifidobacteriales</taxon>
        <taxon>Bifidobacteriaceae</taxon>
        <taxon>Bifidobacterium</taxon>
    </lineage>
</organism>
<feature type="domain" description="Glycosyltransferase subfamily 4-like N-terminal" evidence="4">
    <location>
        <begin position="17"/>
        <end position="185"/>
    </location>
</feature>
<sequence>MSGDNRIRVLLIHEAMGGVARNVIDLALGLDASRFDITLMHGTSRMDEYFRSRYDELDHRVRLVACDELVREISPVHDLRALHAIAAVIGEERPDVVHCHSTKAGALGRIAARAYGVPGIFYTPHAYAFQSPKVRPWKRSVYAIVERLLSRHATTRTFNVSYGERDQALDRRLDRPDKFHVIVNGMRSVALPTRSAARAALGLPQDVPLVGVVSRMVDQKDPMTAARILCRLMARRPRLHAAFVGSGPLEESVRRFCLDRGYAGRIRFAGERDDADRIVAAFDVSLLTSLYEGMPYSLIESLRAGVPVVATDVVGNDEVVVDGVNGALFPAGDVDRGAEVLSAMLDRPCDGDAVRESFARRFRLDCMISRIDEHYRSVEGGVLPDRYGVRLRREGEVSHAAAQGVVPVRRCAGQGAVSSAVRPAHALGSGVPCARRVPCDRGRRRADRHRRRRVLQQRLRRACDGAGPHRRRHGVRGERPHLRSQSPVRRSGRPDPGSWVRRGRGGRRIAMLDRLERHAAQGREDR</sequence>
<gene>
    <name evidence="5" type="ORF">CSQ87_06295</name>
</gene>
<reference evidence="5 6" key="1">
    <citation type="submission" date="2017-10" db="EMBL/GenBank/DDBJ databases">
        <title>Draft genome sequences of strains TRE 1, TRE 9, TRE H and TRI 7, isolated from tamarins, belonging to four potential novel Bifidobacterium species.</title>
        <authorList>
            <person name="Mattarelli P."/>
            <person name="Modesto M."/>
            <person name="Puglisi E."/>
            <person name="Morelli L."/>
            <person name="Spezio C."/>
            <person name="Bonetti A."/>
            <person name="Sandri C."/>
        </authorList>
    </citation>
    <scope>NUCLEOTIDE SEQUENCE [LARGE SCALE GENOMIC DNA]</scope>
    <source>
        <strain evidence="6">TRI7</strain>
    </source>
</reference>
<protein>
    <submittedName>
        <fullName evidence="5">Exopolysaccharide biosynthesis protein</fullName>
    </submittedName>
</protein>
<dbReference type="Proteomes" id="UP000231451">
    <property type="component" value="Unassembled WGS sequence"/>
</dbReference>
<dbReference type="Pfam" id="PF13692">
    <property type="entry name" value="Glyco_trans_1_4"/>
    <property type="match status" value="1"/>
</dbReference>
<dbReference type="CDD" id="cd03808">
    <property type="entry name" value="GT4_CapM-like"/>
    <property type="match status" value="1"/>
</dbReference>
<evidence type="ECO:0000256" key="1">
    <source>
        <dbReference type="ARBA" id="ARBA00022676"/>
    </source>
</evidence>